<dbReference type="SUPFAM" id="SSF54631">
    <property type="entry name" value="CBS-domain pair"/>
    <property type="match status" value="2"/>
</dbReference>
<dbReference type="OrthoDB" id="449052at2759"/>
<keyword evidence="1" id="KW-0677">Repeat</keyword>
<dbReference type="PROSITE" id="PS51371">
    <property type="entry name" value="CBS"/>
    <property type="match status" value="2"/>
</dbReference>
<dbReference type="Gene3D" id="3.10.580.10">
    <property type="entry name" value="CBS-domain"/>
    <property type="match status" value="2"/>
</dbReference>
<evidence type="ECO:0000313" key="6">
    <source>
        <dbReference type="Proteomes" id="UP000886520"/>
    </source>
</evidence>
<organism evidence="5 6">
    <name type="scientific">Adiantum capillus-veneris</name>
    <name type="common">Maidenhair fern</name>
    <dbReference type="NCBI Taxonomy" id="13818"/>
    <lineage>
        <taxon>Eukaryota</taxon>
        <taxon>Viridiplantae</taxon>
        <taxon>Streptophyta</taxon>
        <taxon>Embryophyta</taxon>
        <taxon>Tracheophyta</taxon>
        <taxon>Polypodiopsida</taxon>
        <taxon>Polypodiidae</taxon>
        <taxon>Polypodiales</taxon>
        <taxon>Pteridineae</taxon>
        <taxon>Pteridaceae</taxon>
        <taxon>Vittarioideae</taxon>
        <taxon>Adiantum</taxon>
    </lineage>
</organism>
<dbReference type="PANTHER" id="PTHR13780:SF47">
    <property type="entry name" value="SNF1-RELATED PROTEIN KINASE REGULATORY SUBUNIT GAMMA-1-LIKE"/>
    <property type="match status" value="1"/>
</dbReference>
<feature type="domain" description="CBS" evidence="4">
    <location>
        <begin position="268"/>
        <end position="328"/>
    </location>
</feature>
<evidence type="ECO:0000259" key="4">
    <source>
        <dbReference type="PROSITE" id="PS51371"/>
    </source>
</evidence>
<name>A0A9D4V2I0_ADICA</name>
<dbReference type="Pfam" id="PF00571">
    <property type="entry name" value="CBS"/>
    <property type="match status" value="2"/>
</dbReference>
<dbReference type="Proteomes" id="UP000886520">
    <property type="component" value="Chromosome 7"/>
</dbReference>
<dbReference type="PANTHER" id="PTHR13780">
    <property type="entry name" value="AMP-ACTIVATED PROTEIN KINASE, GAMMA REGULATORY SUBUNIT"/>
    <property type="match status" value="1"/>
</dbReference>
<evidence type="ECO:0000256" key="1">
    <source>
        <dbReference type="ARBA" id="ARBA00022737"/>
    </source>
</evidence>
<evidence type="ECO:0000256" key="2">
    <source>
        <dbReference type="ARBA" id="ARBA00023122"/>
    </source>
</evidence>
<accession>A0A9D4V2I0</accession>
<feature type="domain" description="CBS" evidence="4">
    <location>
        <begin position="350"/>
        <end position="409"/>
    </location>
</feature>
<dbReference type="InterPro" id="IPR000644">
    <property type="entry name" value="CBS_dom"/>
</dbReference>
<evidence type="ECO:0000256" key="3">
    <source>
        <dbReference type="PROSITE-ProRule" id="PRU00703"/>
    </source>
</evidence>
<dbReference type="SMART" id="SM00116">
    <property type="entry name" value="CBS"/>
    <property type="match status" value="4"/>
</dbReference>
<proteinExistence type="predicted"/>
<gene>
    <name evidence="5" type="ORF">GOP47_0007611</name>
</gene>
<dbReference type="AlphaFoldDB" id="A0A9D4V2I0"/>
<keyword evidence="6" id="KW-1185">Reference proteome</keyword>
<dbReference type="CDD" id="cd02205">
    <property type="entry name" value="CBS_pair_SF"/>
    <property type="match status" value="1"/>
</dbReference>
<dbReference type="InterPro" id="IPR046342">
    <property type="entry name" value="CBS_dom_sf"/>
</dbReference>
<evidence type="ECO:0000313" key="5">
    <source>
        <dbReference type="EMBL" id="KAI5077787.1"/>
    </source>
</evidence>
<dbReference type="EMBL" id="JABFUD020000007">
    <property type="protein sequence ID" value="KAI5077787.1"/>
    <property type="molecule type" value="Genomic_DNA"/>
</dbReference>
<reference evidence="5" key="1">
    <citation type="submission" date="2021-01" db="EMBL/GenBank/DDBJ databases">
        <title>Adiantum capillus-veneris genome.</title>
        <authorList>
            <person name="Fang Y."/>
            <person name="Liao Q."/>
        </authorList>
    </citation>
    <scope>NUCLEOTIDE SEQUENCE</scope>
    <source>
        <strain evidence="5">H3</strain>
        <tissue evidence="5">Leaf</tissue>
    </source>
</reference>
<protein>
    <recommendedName>
        <fullName evidence="4">CBS domain-containing protein</fullName>
    </recommendedName>
</protein>
<keyword evidence="2 3" id="KW-0129">CBS domain</keyword>
<dbReference type="InterPro" id="IPR050511">
    <property type="entry name" value="AMPK_gamma/SDS23_families"/>
</dbReference>
<comment type="caution">
    <text evidence="5">The sequence shown here is derived from an EMBL/GenBank/DDBJ whole genome shotgun (WGS) entry which is preliminary data.</text>
</comment>
<sequence>MSTKKSSLPTSFKQVVSSALAKIPVSSFNDTADNKVVEVSADSSIAETVELLARLNIFSAPVKNANVKDDAIWSEKYMGIVDYGAIILWVLEQADLSAVALAVGSATAAGVGTGAVGALGALALGATGPAAIAGLTLAGVGAAIAGGLAVEKGVSKDAPTAVDALGEDFYKIILREEPFKSIKVSDITKAYRWTPFLPIRPDDSMLTLLLLLSMYRLRSVPVVEMDKPDIKSFITQAAVVKGLSHCKGRDWFDEVAGKTLHEVALPVMGPEEVVSIDSNKLVLEAFVLTRERRIGGLPVLDSQNGKIVGNISLQDVQYLLLKADLFARHRALTVLEFMEILHSQSSTLGPVKMMPAVTCSLRASLGQVIDILCERNIHRIYVTDDDDHVVGVITLRDIISCFVVEPSDFREGYFDGSFKNVINNTSS</sequence>